<protein>
    <submittedName>
        <fullName evidence="4">Uncharacterized protein LOC115891885</fullName>
    </submittedName>
</protein>
<feature type="chain" id="PRO_5027006515" evidence="1">
    <location>
        <begin position="22"/>
        <end position="135"/>
    </location>
</feature>
<dbReference type="InterPro" id="IPR053741">
    <property type="entry name" value="Ser_Fungal_Prot_Inhib_sf"/>
</dbReference>
<reference evidence="4" key="1">
    <citation type="submission" date="2025-08" db="UniProtKB">
        <authorList>
            <consortium name="RefSeq"/>
        </authorList>
    </citation>
    <scope>IDENTIFICATION</scope>
    <source>
        <tissue evidence="4">Gonads</tissue>
    </source>
</reference>
<proteinExistence type="predicted"/>
<accession>A0A6J2YZV2</accession>
<dbReference type="InterPro" id="IPR001368">
    <property type="entry name" value="TNFR/NGFR_Cys_rich_reg"/>
</dbReference>
<evidence type="ECO:0000313" key="3">
    <source>
        <dbReference type="Proteomes" id="UP000504635"/>
    </source>
</evidence>
<sequence>MKVFLLIISIILLWNMASVVCVCKDWTLCQRVRCKAPPEKCPEGQYLVWDDCGCCQYCSEEPKTGLCGTCGKDVVCKEREPICNHGIVTIDYCGCCRACRSVLGEGESCIVEGEGPNFSVCDKGLKCIKGQCTAP</sequence>
<organism evidence="3 4">
    <name type="scientific">Sitophilus oryzae</name>
    <name type="common">Rice weevil</name>
    <name type="synonym">Curculio oryzae</name>
    <dbReference type="NCBI Taxonomy" id="7048"/>
    <lineage>
        <taxon>Eukaryota</taxon>
        <taxon>Metazoa</taxon>
        <taxon>Ecdysozoa</taxon>
        <taxon>Arthropoda</taxon>
        <taxon>Hexapoda</taxon>
        <taxon>Insecta</taxon>
        <taxon>Pterygota</taxon>
        <taxon>Neoptera</taxon>
        <taxon>Endopterygota</taxon>
        <taxon>Coleoptera</taxon>
        <taxon>Polyphaga</taxon>
        <taxon>Cucujiformia</taxon>
        <taxon>Curculionidae</taxon>
        <taxon>Dryophthorinae</taxon>
        <taxon>Sitophilus</taxon>
    </lineage>
</organism>
<name>A0A6J2YZV2_SITOR</name>
<dbReference type="KEGG" id="soy:115891885"/>
<evidence type="ECO:0000259" key="2">
    <source>
        <dbReference type="PROSITE" id="PS00652"/>
    </source>
</evidence>
<evidence type="ECO:0000256" key="1">
    <source>
        <dbReference type="SAM" id="SignalP"/>
    </source>
</evidence>
<dbReference type="RefSeq" id="XP_030768345.1">
    <property type="nucleotide sequence ID" value="XM_030912485.1"/>
</dbReference>
<keyword evidence="1" id="KW-0732">Signal</keyword>
<dbReference type="GeneID" id="115891885"/>
<dbReference type="AlphaFoldDB" id="A0A6J2YZV2"/>
<dbReference type="PROSITE" id="PS00652">
    <property type="entry name" value="TNFR_NGFR_1"/>
    <property type="match status" value="1"/>
</dbReference>
<feature type="signal peptide" evidence="1">
    <location>
        <begin position="1"/>
        <end position="21"/>
    </location>
</feature>
<feature type="domain" description="TNFR-Cys" evidence="2">
    <location>
        <begin position="41"/>
        <end position="76"/>
    </location>
</feature>
<dbReference type="Gene3D" id="2.10.80.20">
    <property type="match status" value="1"/>
</dbReference>
<dbReference type="Proteomes" id="UP000504635">
    <property type="component" value="Unplaced"/>
</dbReference>
<dbReference type="InParanoid" id="A0A6J2YZV2"/>
<gene>
    <name evidence="4" type="primary">LOC115891885</name>
</gene>
<dbReference type="OrthoDB" id="6741455at2759"/>
<evidence type="ECO:0000313" key="4">
    <source>
        <dbReference type="RefSeq" id="XP_030768345.1"/>
    </source>
</evidence>
<keyword evidence="3" id="KW-1185">Reference proteome</keyword>